<protein>
    <recommendedName>
        <fullName evidence="1">DUF218 domain-containing protein</fullName>
    </recommendedName>
</protein>
<gene>
    <name evidence="2" type="ORF">UC3_00602</name>
</gene>
<dbReference type="InterPro" id="IPR051599">
    <property type="entry name" value="Cell_Envelope_Assoc"/>
</dbReference>
<evidence type="ECO:0000259" key="1">
    <source>
        <dbReference type="Pfam" id="PF02698"/>
    </source>
</evidence>
<dbReference type="GO" id="GO:0005886">
    <property type="term" value="C:plasma membrane"/>
    <property type="evidence" value="ECO:0007669"/>
    <property type="project" value="TreeGrafter"/>
</dbReference>
<organism evidence="2 3">
    <name type="scientific">Enterococcus phoeniculicola ATCC BAA-412</name>
    <dbReference type="NCBI Taxonomy" id="1158610"/>
    <lineage>
        <taxon>Bacteria</taxon>
        <taxon>Bacillati</taxon>
        <taxon>Bacillota</taxon>
        <taxon>Bacilli</taxon>
        <taxon>Lactobacillales</taxon>
        <taxon>Enterococcaceae</taxon>
        <taxon>Enterococcus</taxon>
    </lineage>
</organism>
<dbReference type="GO" id="GO:0043164">
    <property type="term" value="P:Gram-negative-bacterium-type cell wall biogenesis"/>
    <property type="evidence" value="ECO:0007669"/>
    <property type="project" value="TreeGrafter"/>
</dbReference>
<keyword evidence="3" id="KW-1185">Reference proteome</keyword>
<name>R3U170_9ENTE</name>
<dbReference type="Gene3D" id="3.40.50.620">
    <property type="entry name" value="HUPs"/>
    <property type="match status" value="1"/>
</dbReference>
<feature type="domain" description="DUF218" evidence="1">
    <location>
        <begin position="41"/>
        <end position="183"/>
    </location>
</feature>
<dbReference type="GO" id="GO:0000270">
    <property type="term" value="P:peptidoglycan metabolic process"/>
    <property type="evidence" value="ECO:0007669"/>
    <property type="project" value="TreeGrafter"/>
</dbReference>
<dbReference type="AlphaFoldDB" id="R3U170"/>
<dbReference type="InterPro" id="IPR003848">
    <property type="entry name" value="DUF218"/>
</dbReference>
<dbReference type="EMBL" id="AJAT01000008">
    <property type="protein sequence ID" value="EOL47599.1"/>
    <property type="molecule type" value="Genomic_DNA"/>
</dbReference>
<dbReference type="CDD" id="cd06259">
    <property type="entry name" value="YdcF-like"/>
    <property type="match status" value="1"/>
</dbReference>
<dbReference type="RefSeq" id="WP_010767275.1">
    <property type="nucleotide sequence ID" value="NZ_ASWE01000004.1"/>
</dbReference>
<proteinExistence type="predicted"/>
<dbReference type="STRING" id="154621.RV11_GL000402"/>
<dbReference type="InterPro" id="IPR014729">
    <property type="entry name" value="Rossmann-like_a/b/a_fold"/>
</dbReference>
<dbReference type="PANTHER" id="PTHR30336">
    <property type="entry name" value="INNER MEMBRANE PROTEIN, PROBABLE PERMEASE"/>
    <property type="match status" value="1"/>
</dbReference>
<dbReference type="PATRIC" id="fig|1158610.3.peg.576"/>
<dbReference type="PANTHER" id="PTHR30336:SF4">
    <property type="entry name" value="ENVELOPE BIOGENESIS FACTOR ELYC"/>
    <property type="match status" value="1"/>
</dbReference>
<evidence type="ECO:0000313" key="2">
    <source>
        <dbReference type="EMBL" id="EOL47599.1"/>
    </source>
</evidence>
<dbReference type="Proteomes" id="UP000013785">
    <property type="component" value="Unassembled WGS sequence"/>
</dbReference>
<comment type="caution">
    <text evidence="2">The sequence shown here is derived from an EMBL/GenBank/DDBJ whole genome shotgun (WGS) entry which is preliminary data.</text>
</comment>
<dbReference type="HOGENOM" id="CLU_051474_3_2_9"/>
<accession>R3U170</accession>
<dbReference type="Pfam" id="PF02698">
    <property type="entry name" value="DUF218"/>
    <property type="match status" value="1"/>
</dbReference>
<reference evidence="2 3" key="1">
    <citation type="submission" date="2013-02" db="EMBL/GenBank/DDBJ databases">
        <title>The Genome Sequence of Enterococcus phoeniculicola BAA-412.</title>
        <authorList>
            <consortium name="The Broad Institute Genome Sequencing Platform"/>
            <consortium name="The Broad Institute Genome Sequencing Center for Infectious Disease"/>
            <person name="Earl A.M."/>
            <person name="Gilmore M.S."/>
            <person name="Lebreton F."/>
            <person name="Walker B."/>
            <person name="Young S.K."/>
            <person name="Zeng Q."/>
            <person name="Gargeya S."/>
            <person name="Fitzgerald M."/>
            <person name="Haas B."/>
            <person name="Abouelleil A."/>
            <person name="Alvarado L."/>
            <person name="Arachchi H.M."/>
            <person name="Berlin A.M."/>
            <person name="Chapman S.B."/>
            <person name="Dewar J."/>
            <person name="Goldberg J."/>
            <person name="Griggs A."/>
            <person name="Gujja S."/>
            <person name="Hansen M."/>
            <person name="Howarth C."/>
            <person name="Imamovic A."/>
            <person name="Larimer J."/>
            <person name="McCowan C."/>
            <person name="Murphy C."/>
            <person name="Neiman D."/>
            <person name="Pearson M."/>
            <person name="Priest M."/>
            <person name="Roberts A."/>
            <person name="Saif S."/>
            <person name="Shea T."/>
            <person name="Sisk P."/>
            <person name="Sykes S."/>
            <person name="Wortman J."/>
            <person name="Nusbaum C."/>
            <person name="Birren B."/>
        </authorList>
    </citation>
    <scope>NUCLEOTIDE SEQUENCE [LARGE SCALE GENOMIC DNA]</scope>
    <source>
        <strain evidence="2 3">ATCC BAA-412</strain>
    </source>
</reference>
<evidence type="ECO:0000313" key="3">
    <source>
        <dbReference type="Proteomes" id="UP000013785"/>
    </source>
</evidence>
<dbReference type="OrthoDB" id="9782395at2"/>
<dbReference type="eggNOG" id="COG1434">
    <property type="taxonomic scope" value="Bacteria"/>
</dbReference>
<sequence>MKKWLKYLGILLILGCCYTLLVIALIFSQTKATPSDDVQTLLVLGAQIRGATSEEAYPSPVLKERLDTAFLYWKQHPEITIIVSGGQGSDEPATEASVMAAYLIDKGVPKKSIFEESDSKRTQENIQFSIERYSPTHVAIVTNDFHMYRAQMLAKRQGIKQVSGLSAASKTSTTFSNYLREIIALGYGLLFDW</sequence>